<feature type="compositionally biased region" description="Low complexity" evidence="1">
    <location>
        <begin position="43"/>
        <end position="60"/>
    </location>
</feature>
<name>K5V3I1_PHACS</name>
<organism evidence="2 3">
    <name type="scientific">Phanerochaete carnosa (strain HHB-10118-sp)</name>
    <name type="common">White-rot fungus</name>
    <name type="synonym">Peniophora carnosa</name>
    <dbReference type="NCBI Taxonomy" id="650164"/>
    <lineage>
        <taxon>Eukaryota</taxon>
        <taxon>Fungi</taxon>
        <taxon>Dikarya</taxon>
        <taxon>Basidiomycota</taxon>
        <taxon>Agaricomycotina</taxon>
        <taxon>Agaricomycetes</taxon>
        <taxon>Polyporales</taxon>
        <taxon>Phanerochaetaceae</taxon>
        <taxon>Phanerochaete</taxon>
    </lineage>
</organism>
<feature type="region of interest" description="Disordered" evidence="1">
    <location>
        <begin position="156"/>
        <end position="185"/>
    </location>
</feature>
<protein>
    <submittedName>
        <fullName evidence="2">Uncharacterized protein</fullName>
    </submittedName>
</protein>
<dbReference type="GeneID" id="18916124"/>
<feature type="compositionally biased region" description="Basic and acidic residues" evidence="1">
    <location>
        <begin position="414"/>
        <end position="439"/>
    </location>
</feature>
<dbReference type="KEGG" id="pco:PHACADRAFT_254712"/>
<dbReference type="InParanoid" id="K5V3I1"/>
<feature type="compositionally biased region" description="Polar residues" evidence="1">
    <location>
        <begin position="1"/>
        <end position="12"/>
    </location>
</feature>
<feature type="region of interest" description="Disordered" evidence="1">
    <location>
        <begin position="1"/>
        <end position="74"/>
    </location>
</feature>
<evidence type="ECO:0000313" key="2">
    <source>
        <dbReference type="EMBL" id="EKM57136.1"/>
    </source>
</evidence>
<evidence type="ECO:0000256" key="1">
    <source>
        <dbReference type="SAM" id="MobiDB-lite"/>
    </source>
</evidence>
<dbReference type="RefSeq" id="XP_007394959.1">
    <property type="nucleotide sequence ID" value="XM_007394897.1"/>
</dbReference>
<dbReference type="Proteomes" id="UP000008370">
    <property type="component" value="Unassembled WGS sequence"/>
</dbReference>
<keyword evidence="3" id="KW-1185">Reference proteome</keyword>
<feature type="compositionally biased region" description="Acidic residues" evidence="1">
    <location>
        <begin position="375"/>
        <end position="385"/>
    </location>
</feature>
<dbReference type="HOGENOM" id="CLU_584714_0_0_1"/>
<reference evidence="2 3" key="1">
    <citation type="journal article" date="2012" name="BMC Genomics">
        <title>Comparative genomics of the white-rot fungi, Phanerochaete carnosa and P. chrysosporium, to elucidate the genetic basis of the distinct wood types they colonize.</title>
        <authorList>
            <person name="Suzuki H."/>
            <person name="MacDonald J."/>
            <person name="Syed K."/>
            <person name="Salamov A."/>
            <person name="Hori C."/>
            <person name="Aerts A."/>
            <person name="Henrissat B."/>
            <person name="Wiebenga A."/>
            <person name="vanKuyk P.A."/>
            <person name="Barry K."/>
            <person name="Lindquist E."/>
            <person name="LaButti K."/>
            <person name="Lapidus A."/>
            <person name="Lucas S."/>
            <person name="Coutinho P."/>
            <person name="Gong Y."/>
            <person name="Samejima M."/>
            <person name="Mahadevan R."/>
            <person name="Abou-Zaid M."/>
            <person name="de Vries R.P."/>
            <person name="Igarashi K."/>
            <person name="Yadav J.S."/>
            <person name="Grigoriev I.V."/>
            <person name="Master E.R."/>
        </authorList>
    </citation>
    <scope>NUCLEOTIDE SEQUENCE [LARGE SCALE GENOMIC DNA]</scope>
    <source>
        <strain evidence="2 3">HHB-10118-sp</strain>
    </source>
</reference>
<feature type="region of interest" description="Disordered" evidence="1">
    <location>
        <begin position="315"/>
        <end position="468"/>
    </location>
</feature>
<dbReference type="OrthoDB" id="5964929at2759"/>
<sequence>MGTTRSLPNLPSRTDIPIAEEHPVEPIPGAPSRPGMAAPVNARLSTGSSGGITTTIRLISPAPKSITDTPPRLAPYSTKLELDMSTPSAAKNVWPPTPNARFDSGRLYPTIPSEDLSPAHVSTLKNAVVSSVAATPAKMTPFKDTSAKLTPLKDTPAKIAPFKNTPAKGTPARSASGESPLKNEMPSDAAIDIFSPTKPMPASGTAKLDIPAKPHSRLSVLQNDPFLFGSPLPRNSVTNKQFDNAAQEVLEEMNRRLAKAGVPKVEKTVLDTKGKGPLPPVPPKAQGKLANDRFKKTHEKAFDKMDSIANHYAARRPAPGAPANERVAIGKKRKSEAVAPPRSGPAAKRQNHVAQARVFSNGSQKKMTVPGGFGEENEEDEEPENVGDRRSSKRIRVAEGADVHKGRRVSLLPDRGETAEERVAEQRKRERERQALKKKIEARRRSGRGGLSAGGRAALAAESECSVF</sequence>
<feature type="non-terminal residue" evidence="2">
    <location>
        <position position="468"/>
    </location>
</feature>
<evidence type="ECO:0000313" key="3">
    <source>
        <dbReference type="Proteomes" id="UP000008370"/>
    </source>
</evidence>
<proteinExistence type="predicted"/>
<feature type="compositionally biased region" description="Basic and acidic residues" evidence="1">
    <location>
        <begin position="386"/>
        <end position="404"/>
    </location>
</feature>
<feature type="region of interest" description="Disordered" evidence="1">
    <location>
        <begin position="270"/>
        <end position="289"/>
    </location>
</feature>
<dbReference type="EMBL" id="JH930471">
    <property type="protein sequence ID" value="EKM57136.1"/>
    <property type="molecule type" value="Genomic_DNA"/>
</dbReference>
<dbReference type="AlphaFoldDB" id="K5V3I1"/>
<accession>K5V3I1</accession>
<gene>
    <name evidence="2" type="ORF">PHACADRAFT_254712</name>
</gene>